<organism evidence="1">
    <name type="scientific">Arundo donax</name>
    <name type="common">Giant reed</name>
    <name type="synonym">Donax arundinaceus</name>
    <dbReference type="NCBI Taxonomy" id="35708"/>
    <lineage>
        <taxon>Eukaryota</taxon>
        <taxon>Viridiplantae</taxon>
        <taxon>Streptophyta</taxon>
        <taxon>Embryophyta</taxon>
        <taxon>Tracheophyta</taxon>
        <taxon>Spermatophyta</taxon>
        <taxon>Magnoliopsida</taxon>
        <taxon>Liliopsida</taxon>
        <taxon>Poales</taxon>
        <taxon>Poaceae</taxon>
        <taxon>PACMAD clade</taxon>
        <taxon>Arundinoideae</taxon>
        <taxon>Arundineae</taxon>
        <taxon>Arundo</taxon>
    </lineage>
</organism>
<reference evidence="1" key="2">
    <citation type="journal article" date="2015" name="Data Brief">
        <title>Shoot transcriptome of the giant reed, Arundo donax.</title>
        <authorList>
            <person name="Barrero R.A."/>
            <person name="Guerrero F.D."/>
            <person name="Moolhuijzen P."/>
            <person name="Goolsby J.A."/>
            <person name="Tidwell J."/>
            <person name="Bellgard S.E."/>
            <person name="Bellgard M.I."/>
        </authorList>
    </citation>
    <scope>NUCLEOTIDE SEQUENCE</scope>
    <source>
        <tissue evidence="1">Shoot tissue taken approximately 20 cm above the soil surface</tissue>
    </source>
</reference>
<reference evidence="1" key="1">
    <citation type="submission" date="2014-09" db="EMBL/GenBank/DDBJ databases">
        <authorList>
            <person name="Magalhaes I.L.F."/>
            <person name="Oliveira U."/>
            <person name="Santos F.R."/>
            <person name="Vidigal T.H.D.A."/>
            <person name="Brescovit A.D."/>
            <person name="Santos A.J."/>
        </authorList>
    </citation>
    <scope>NUCLEOTIDE SEQUENCE</scope>
    <source>
        <tissue evidence="1">Shoot tissue taken approximately 20 cm above the soil surface</tissue>
    </source>
</reference>
<evidence type="ECO:0000313" key="1">
    <source>
        <dbReference type="EMBL" id="JAD46076.1"/>
    </source>
</evidence>
<protein>
    <submittedName>
        <fullName evidence="1">Uncharacterized protein</fullName>
    </submittedName>
</protein>
<proteinExistence type="predicted"/>
<accession>A0A0A9A4R2</accession>
<sequence>MNTDQVSKFSRSKRNEHKLSGIGYRLSVIG</sequence>
<name>A0A0A9A4R2_ARUDO</name>
<dbReference type="EMBL" id="GBRH01251819">
    <property type="protein sequence ID" value="JAD46076.1"/>
    <property type="molecule type" value="Transcribed_RNA"/>
</dbReference>
<dbReference type="AlphaFoldDB" id="A0A0A9A4R2"/>